<evidence type="ECO:0000313" key="10">
    <source>
        <dbReference type="EMBL" id="MVQ38287.1"/>
    </source>
</evidence>
<dbReference type="Gene3D" id="2.60.40.1850">
    <property type="match status" value="1"/>
</dbReference>
<dbReference type="SUPFAM" id="SSF158911">
    <property type="entry name" value="NEAT domain-like"/>
    <property type="match status" value="1"/>
</dbReference>
<dbReference type="PANTHER" id="PTHR37824:SF1">
    <property type="entry name" value="IRON-REGULATED SURFACE DETERMINANT PROTEIN C"/>
    <property type="match status" value="1"/>
</dbReference>
<dbReference type="Pfam" id="PF05031">
    <property type="entry name" value="NEAT"/>
    <property type="match status" value="1"/>
</dbReference>
<dbReference type="SMART" id="SM00725">
    <property type="entry name" value="NEAT"/>
    <property type="match status" value="1"/>
</dbReference>
<organism evidence="10 11">
    <name type="scientific">Paenibacillus anseongense</name>
    <dbReference type="NCBI Taxonomy" id="2682845"/>
    <lineage>
        <taxon>Bacteria</taxon>
        <taxon>Bacillati</taxon>
        <taxon>Bacillota</taxon>
        <taxon>Bacilli</taxon>
        <taxon>Bacillales</taxon>
        <taxon>Paenibacillaceae</taxon>
        <taxon>Paenibacillus</taxon>
    </lineage>
</organism>
<dbReference type="EMBL" id="WSEM01000023">
    <property type="protein sequence ID" value="MVQ38287.1"/>
    <property type="molecule type" value="Genomic_DNA"/>
</dbReference>
<evidence type="ECO:0000256" key="4">
    <source>
        <dbReference type="ARBA" id="ARBA00022729"/>
    </source>
</evidence>
<evidence type="ECO:0000256" key="1">
    <source>
        <dbReference type="ARBA" id="ARBA00004168"/>
    </source>
</evidence>
<reference evidence="10 11" key="1">
    <citation type="submission" date="2019-12" db="EMBL/GenBank/DDBJ databases">
        <authorList>
            <person name="Huq M.A."/>
        </authorList>
    </citation>
    <scope>NUCLEOTIDE SEQUENCE [LARGE SCALE GENOMIC DNA]</scope>
    <source>
        <strain evidence="10 11">MAH-34</strain>
    </source>
</reference>
<name>A0ABW9UG06_9BACL</name>
<evidence type="ECO:0000256" key="3">
    <source>
        <dbReference type="ARBA" id="ARBA00022525"/>
    </source>
</evidence>
<dbReference type="InterPro" id="IPR019909">
    <property type="entry name" value="Haem_uptake_protein_IsdC"/>
</dbReference>
<dbReference type="InterPro" id="IPR037250">
    <property type="entry name" value="NEAT_dom_sf"/>
</dbReference>
<dbReference type="CDD" id="cd06920">
    <property type="entry name" value="NEAT"/>
    <property type="match status" value="1"/>
</dbReference>
<keyword evidence="5" id="KW-0408">Iron</keyword>
<sequence length="242" mass="26534">MIIIIFICICMDDERRERNMKKCLSISTSLLMMLIFVMLINVPVSKAAALADGTYTIGYTVLQGDNDSASMANDYWEKPAIFLVKNGEMTMQMTLNHSSWVTVFKVDNDGGFTDTQVVKSDSADDTRMVQFKVKDVSSPLKAKIHVTVKSVDYDHDYTIRFAFDAKSMKTLSTAEAKSDTAANVTPKAKGDSPAPAAAPAVHTEHKKSAVVNPQTGDTTPVTVLVALLVISSFILIRKFVKP</sequence>
<keyword evidence="6" id="KW-0572">Peptidoglycan-anchor</keyword>
<evidence type="ECO:0000259" key="9">
    <source>
        <dbReference type="PROSITE" id="PS50978"/>
    </source>
</evidence>
<evidence type="ECO:0000313" key="11">
    <source>
        <dbReference type="Proteomes" id="UP000467637"/>
    </source>
</evidence>
<evidence type="ECO:0000256" key="5">
    <source>
        <dbReference type="ARBA" id="ARBA00023004"/>
    </source>
</evidence>
<keyword evidence="2" id="KW-0134">Cell wall</keyword>
<evidence type="ECO:0000256" key="2">
    <source>
        <dbReference type="ARBA" id="ARBA00022512"/>
    </source>
</evidence>
<accession>A0ABW9UG06</accession>
<keyword evidence="8" id="KW-0812">Transmembrane</keyword>
<dbReference type="InterPro" id="IPR050436">
    <property type="entry name" value="IsdA"/>
</dbReference>
<comment type="caution">
    <text evidence="10">The sequence shown here is derived from an EMBL/GenBank/DDBJ whole genome shotgun (WGS) entry which is preliminary data.</text>
</comment>
<gene>
    <name evidence="10" type="primary">isdC</name>
    <name evidence="10" type="ORF">GON05_27040</name>
</gene>
<dbReference type="NCBIfam" id="TIGR03063">
    <property type="entry name" value="srtB_target"/>
    <property type="match status" value="1"/>
</dbReference>
<keyword evidence="8" id="KW-1133">Transmembrane helix</keyword>
<evidence type="ECO:0000256" key="7">
    <source>
        <dbReference type="SAM" id="MobiDB-lite"/>
    </source>
</evidence>
<keyword evidence="11" id="KW-1185">Reference proteome</keyword>
<evidence type="ECO:0000256" key="6">
    <source>
        <dbReference type="ARBA" id="ARBA00023088"/>
    </source>
</evidence>
<proteinExistence type="predicted"/>
<feature type="domain" description="NEAT" evidence="9">
    <location>
        <begin position="50"/>
        <end position="171"/>
    </location>
</feature>
<dbReference type="Proteomes" id="UP000467637">
    <property type="component" value="Unassembled WGS sequence"/>
</dbReference>
<keyword evidence="8" id="KW-0472">Membrane</keyword>
<evidence type="ECO:0000256" key="8">
    <source>
        <dbReference type="SAM" id="Phobius"/>
    </source>
</evidence>
<feature type="region of interest" description="Disordered" evidence="7">
    <location>
        <begin position="175"/>
        <end position="213"/>
    </location>
</feature>
<feature type="transmembrane region" description="Helical" evidence="8">
    <location>
        <begin position="221"/>
        <end position="240"/>
    </location>
</feature>
<dbReference type="InterPro" id="IPR017502">
    <property type="entry name" value="Sortase_SrtB_target"/>
</dbReference>
<dbReference type="PANTHER" id="PTHR37824">
    <property type="entry name" value="IRON-REGULATED SURFACE DETERMINANT PROTEIN C"/>
    <property type="match status" value="1"/>
</dbReference>
<feature type="transmembrane region" description="Helical" evidence="8">
    <location>
        <begin position="23"/>
        <end position="42"/>
    </location>
</feature>
<dbReference type="InterPro" id="IPR006635">
    <property type="entry name" value="NEAT_dom"/>
</dbReference>
<comment type="subcellular location">
    <subcellularLocation>
        <location evidence="1">Secreted</location>
        <location evidence="1">Cell wall</location>
        <topology evidence="1">Peptidoglycan-anchor</topology>
    </subcellularLocation>
</comment>
<protein>
    <submittedName>
        <fullName evidence="10">Heme uptake protein IsdC</fullName>
    </submittedName>
</protein>
<dbReference type="NCBIfam" id="TIGR03656">
    <property type="entry name" value="IsdC"/>
    <property type="match status" value="1"/>
</dbReference>
<keyword evidence="3" id="KW-0964">Secreted</keyword>
<keyword evidence="4" id="KW-0732">Signal</keyword>
<dbReference type="PROSITE" id="PS50978">
    <property type="entry name" value="NEAT"/>
    <property type="match status" value="1"/>
</dbReference>